<reference evidence="2 3" key="1">
    <citation type="submission" date="2011-02" db="EMBL/GenBank/DDBJ databases">
        <authorList>
            <person name="Muzny D."/>
            <person name="Qin X."/>
            <person name="Deng J."/>
            <person name="Jiang H."/>
            <person name="Liu Y."/>
            <person name="Qu J."/>
            <person name="Song X.-Z."/>
            <person name="Zhang L."/>
            <person name="Thornton R."/>
            <person name="Coyle M."/>
            <person name="Francisco L."/>
            <person name="Jackson L."/>
            <person name="Javaid M."/>
            <person name="Korchina V."/>
            <person name="Kovar C."/>
            <person name="Mata R."/>
            <person name="Mathew T."/>
            <person name="Ngo R."/>
            <person name="Nguyen L."/>
            <person name="Nguyen N."/>
            <person name="Okwuonu G."/>
            <person name="Ongeri F."/>
            <person name="Pham C."/>
            <person name="Simmons D."/>
            <person name="Wilczek-Boney K."/>
            <person name="Hale W."/>
            <person name="Jakkamsetti A."/>
            <person name="Pham P."/>
            <person name="Ruth R."/>
            <person name="San Lucas F."/>
            <person name="Warren J."/>
            <person name="Zhang J."/>
            <person name="Zhao Z."/>
            <person name="Zhou C."/>
            <person name="Zhu D."/>
            <person name="Lee S."/>
            <person name="Bess C."/>
            <person name="Blankenburg K."/>
            <person name="Forbes L."/>
            <person name="Fu Q."/>
            <person name="Gubbala S."/>
            <person name="Hirani K."/>
            <person name="Jayaseelan J.C."/>
            <person name="Lara F."/>
            <person name="Munidasa M."/>
            <person name="Palculict T."/>
            <person name="Patil S."/>
            <person name="Pu L.-L."/>
            <person name="Saada N."/>
            <person name="Tang L."/>
            <person name="Weissenberger G."/>
            <person name="Zhu Y."/>
            <person name="Hemphill L."/>
            <person name="Shang Y."/>
            <person name="Youmans B."/>
            <person name="Ayvaz T."/>
            <person name="Ross M."/>
            <person name="Santibanez J."/>
            <person name="Aqrawi P."/>
            <person name="Gross S."/>
            <person name="Joshi V."/>
            <person name="Fowler G."/>
            <person name="Nazareth L."/>
            <person name="Reid J."/>
            <person name="Worley K."/>
            <person name="Petrosino J."/>
            <person name="Highlander S."/>
            <person name="Gibbs R."/>
        </authorList>
    </citation>
    <scope>NUCLEOTIDE SEQUENCE [LARGE SCALE GENOMIC DNA]</scope>
    <source>
        <strain evidence="2 3">ATCC BAA-1200</strain>
    </source>
</reference>
<keyword evidence="3" id="KW-1185">Reference proteome</keyword>
<accession>F2BA77</accession>
<evidence type="ECO:0000256" key="1">
    <source>
        <dbReference type="SAM" id="MobiDB-lite"/>
    </source>
</evidence>
<comment type="caution">
    <text evidence="2">The sequence shown here is derived from an EMBL/GenBank/DDBJ whole genome shotgun (WGS) entry which is preliminary data.</text>
</comment>
<proteinExistence type="predicted"/>
<evidence type="ECO:0000313" key="2">
    <source>
        <dbReference type="EMBL" id="EGF11515.1"/>
    </source>
</evidence>
<organism evidence="2 3">
    <name type="scientific">Neisseria bacilliformis ATCC BAA-1200</name>
    <dbReference type="NCBI Taxonomy" id="888742"/>
    <lineage>
        <taxon>Bacteria</taxon>
        <taxon>Pseudomonadati</taxon>
        <taxon>Pseudomonadota</taxon>
        <taxon>Betaproteobacteria</taxon>
        <taxon>Neisseriales</taxon>
        <taxon>Neisseriaceae</taxon>
        <taxon>Neisseria</taxon>
    </lineage>
</organism>
<protein>
    <submittedName>
        <fullName evidence="2">Uncharacterized protein</fullName>
    </submittedName>
</protein>
<dbReference type="HOGENOM" id="CLU_2570255_0_0_4"/>
<sequence length="81" mass="9335">MQTILCSRRPSENFRTRFSGGLQFSNAPQNRRPPKPRAWLRHTPYLCGGDARQGKGRLKNAQPVFQTASVCRRLKSSRRFC</sequence>
<dbReference type="AlphaFoldDB" id="F2BA77"/>
<name>F2BA77_9NEIS</name>
<evidence type="ECO:0000313" key="3">
    <source>
        <dbReference type="Proteomes" id="UP000004105"/>
    </source>
</evidence>
<gene>
    <name evidence="2" type="ORF">HMPREF9123_0631</name>
</gene>
<dbReference type="EMBL" id="AFAY01000012">
    <property type="protein sequence ID" value="EGF11515.1"/>
    <property type="molecule type" value="Genomic_DNA"/>
</dbReference>
<feature type="region of interest" description="Disordered" evidence="1">
    <location>
        <begin position="17"/>
        <end position="40"/>
    </location>
</feature>
<dbReference type="Proteomes" id="UP000004105">
    <property type="component" value="Unassembled WGS sequence"/>
</dbReference>